<dbReference type="AlphaFoldDB" id="A0A9D1HKX3"/>
<comment type="caution">
    <text evidence="10">The sequence shown here is derived from an EMBL/GenBank/DDBJ whole genome shotgun (WGS) entry which is preliminary data.</text>
</comment>
<name>A0A9D1HKX3_9FIRM</name>
<comment type="caution">
    <text evidence="9">Lacks conserved residue(s) required for the propagation of feature annotation.</text>
</comment>
<dbReference type="HAMAP" id="MF_00024">
    <property type="entry name" value="CobD_CbiB"/>
    <property type="match status" value="1"/>
</dbReference>
<dbReference type="GO" id="GO:0005886">
    <property type="term" value="C:plasma membrane"/>
    <property type="evidence" value="ECO:0007669"/>
    <property type="project" value="UniProtKB-SubCell"/>
</dbReference>
<dbReference type="PANTHER" id="PTHR34308">
    <property type="entry name" value="COBALAMIN BIOSYNTHESIS PROTEIN CBIB"/>
    <property type="match status" value="1"/>
</dbReference>
<dbReference type="Proteomes" id="UP000824124">
    <property type="component" value="Unassembled WGS sequence"/>
</dbReference>
<gene>
    <name evidence="9 10" type="primary">cobD</name>
    <name evidence="10" type="ORF">IAB00_05215</name>
</gene>
<accession>A0A9D1HKX3</accession>
<feature type="transmembrane region" description="Helical" evidence="9">
    <location>
        <begin position="48"/>
        <end position="68"/>
    </location>
</feature>
<dbReference type="PANTHER" id="PTHR34308:SF1">
    <property type="entry name" value="COBALAMIN BIOSYNTHESIS PROTEIN CBIB"/>
    <property type="match status" value="1"/>
</dbReference>
<keyword evidence="6 9" id="KW-0812">Transmembrane</keyword>
<dbReference type="EMBL" id="DVMH01000027">
    <property type="protein sequence ID" value="HIU10625.1"/>
    <property type="molecule type" value="Genomic_DNA"/>
</dbReference>
<evidence type="ECO:0000256" key="2">
    <source>
        <dbReference type="ARBA" id="ARBA00004953"/>
    </source>
</evidence>
<reference evidence="10" key="2">
    <citation type="journal article" date="2021" name="PeerJ">
        <title>Extensive microbial diversity within the chicken gut microbiome revealed by metagenomics and culture.</title>
        <authorList>
            <person name="Gilroy R."/>
            <person name="Ravi A."/>
            <person name="Getino M."/>
            <person name="Pursley I."/>
            <person name="Horton D.L."/>
            <person name="Alikhan N.F."/>
            <person name="Baker D."/>
            <person name="Gharbi K."/>
            <person name="Hall N."/>
            <person name="Watson M."/>
            <person name="Adriaenssens E.M."/>
            <person name="Foster-Nyarko E."/>
            <person name="Jarju S."/>
            <person name="Secka A."/>
            <person name="Antonio M."/>
            <person name="Oren A."/>
            <person name="Chaudhuri R.R."/>
            <person name="La Ragione R."/>
            <person name="Hildebrand F."/>
            <person name="Pallen M.J."/>
        </authorList>
    </citation>
    <scope>NUCLEOTIDE SEQUENCE</scope>
    <source>
        <strain evidence="10">2830</strain>
    </source>
</reference>
<evidence type="ECO:0000256" key="9">
    <source>
        <dbReference type="HAMAP-Rule" id="MF_00024"/>
    </source>
</evidence>
<dbReference type="InterPro" id="IPR004485">
    <property type="entry name" value="Cobalamin_biosynth_CobD/CbiB"/>
</dbReference>
<feature type="transmembrane region" description="Helical" evidence="9">
    <location>
        <begin position="208"/>
        <end position="229"/>
    </location>
</feature>
<dbReference type="GO" id="GO:0009236">
    <property type="term" value="P:cobalamin biosynthetic process"/>
    <property type="evidence" value="ECO:0007669"/>
    <property type="project" value="UniProtKB-UniRule"/>
</dbReference>
<dbReference type="GO" id="GO:0048472">
    <property type="term" value="F:threonine-phosphate decarboxylase activity"/>
    <property type="evidence" value="ECO:0007669"/>
    <property type="project" value="InterPro"/>
</dbReference>
<organism evidence="10 11">
    <name type="scientific">Candidatus Avidehalobacter gallistercoris</name>
    <dbReference type="NCBI Taxonomy" id="2840694"/>
    <lineage>
        <taxon>Bacteria</taxon>
        <taxon>Bacillati</taxon>
        <taxon>Bacillota</taxon>
        <taxon>Clostridia</taxon>
        <taxon>Eubacteriales</taxon>
        <taxon>Peptococcaceae</taxon>
        <taxon>Peptococcaceae incertae sedis</taxon>
        <taxon>Candidatus Avidehalobacter</taxon>
    </lineage>
</organism>
<comment type="subcellular location">
    <subcellularLocation>
        <location evidence="1 9">Cell membrane</location>
        <topology evidence="1 9">Multi-pass membrane protein</topology>
    </subcellularLocation>
</comment>
<feature type="transmembrane region" description="Helical" evidence="9">
    <location>
        <begin position="296"/>
        <end position="317"/>
    </location>
</feature>
<sequence length="318" mass="34874">MPVYFGLLLDALLGDPKGFPHPIMLVGKIISSYENLFYKRTDKRTGGLMFMLAVLVTVAALVLAPFALFARWPWLQTVLGVYLLYTALAWKDLKVEPGLAVKALQKGDIALARQKLSLVVGRDTQNLTPPQIIKAAVETVAENTIDGVLAPFFYMCLGYIFWGLPGAVLLAYLYKAANTMDSMVGYKNARYYDFGFFPAHLDDIANFIPARLGALLMLLAGGLLGYDIAGGWRTWLKDRYAHQSPNSAQSESVMAGLLGIQLGGPNYYGGQLVAKPFIGQAKKAPEFDDYTKACRILDCSVLLAALIYGFFYLGTVVL</sequence>
<keyword evidence="5 9" id="KW-0169">Cobalamin biosynthesis</keyword>
<evidence type="ECO:0000256" key="6">
    <source>
        <dbReference type="ARBA" id="ARBA00022692"/>
    </source>
</evidence>
<evidence type="ECO:0000256" key="1">
    <source>
        <dbReference type="ARBA" id="ARBA00004651"/>
    </source>
</evidence>
<evidence type="ECO:0000256" key="4">
    <source>
        <dbReference type="ARBA" id="ARBA00022475"/>
    </source>
</evidence>
<comment type="pathway">
    <text evidence="2 9">Cofactor biosynthesis; adenosylcobalamin biosynthesis.</text>
</comment>
<keyword evidence="7 9" id="KW-1133">Transmembrane helix</keyword>
<dbReference type="Pfam" id="PF03186">
    <property type="entry name" value="CobD_Cbib"/>
    <property type="match status" value="1"/>
</dbReference>
<dbReference type="NCBIfam" id="TIGR00380">
    <property type="entry name" value="cobal_cbiB"/>
    <property type="match status" value="1"/>
</dbReference>
<keyword evidence="8 9" id="KW-0472">Membrane</keyword>
<evidence type="ECO:0000256" key="8">
    <source>
        <dbReference type="ARBA" id="ARBA00023136"/>
    </source>
</evidence>
<dbReference type="GO" id="GO:0015420">
    <property type="term" value="F:ABC-type vitamin B12 transporter activity"/>
    <property type="evidence" value="ECO:0007669"/>
    <property type="project" value="UniProtKB-UniRule"/>
</dbReference>
<comment type="function">
    <text evidence="9">Converts cobyric acid to cobinamide by the addition of aminopropanol on the F carboxylic group.</text>
</comment>
<evidence type="ECO:0000256" key="7">
    <source>
        <dbReference type="ARBA" id="ARBA00022989"/>
    </source>
</evidence>
<feature type="transmembrane region" description="Helical" evidence="9">
    <location>
        <begin position="152"/>
        <end position="174"/>
    </location>
</feature>
<reference evidence="10" key="1">
    <citation type="submission" date="2020-10" db="EMBL/GenBank/DDBJ databases">
        <authorList>
            <person name="Gilroy R."/>
        </authorList>
    </citation>
    <scope>NUCLEOTIDE SEQUENCE</scope>
    <source>
        <strain evidence="10">2830</strain>
    </source>
</reference>
<evidence type="ECO:0000313" key="11">
    <source>
        <dbReference type="Proteomes" id="UP000824124"/>
    </source>
</evidence>
<evidence type="ECO:0000256" key="3">
    <source>
        <dbReference type="ARBA" id="ARBA00006263"/>
    </source>
</evidence>
<proteinExistence type="inferred from homology"/>
<keyword evidence="4 9" id="KW-1003">Cell membrane</keyword>
<evidence type="ECO:0000313" key="10">
    <source>
        <dbReference type="EMBL" id="HIU10625.1"/>
    </source>
</evidence>
<comment type="similarity">
    <text evidence="3 9">Belongs to the CobD/CbiB family.</text>
</comment>
<protein>
    <recommendedName>
        <fullName evidence="9">Cobalamin biosynthesis protein CobD</fullName>
    </recommendedName>
</protein>
<evidence type="ECO:0000256" key="5">
    <source>
        <dbReference type="ARBA" id="ARBA00022573"/>
    </source>
</evidence>